<reference evidence="1" key="1">
    <citation type="submission" date="2009-07" db="EMBL/GenBank/DDBJ databases">
        <authorList>
            <person name="Weinstock G."/>
            <person name="Sodergren E."/>
            <person name="Clifton S."/>
            <person name="Fulton L."/>
            <person name="Fulton B."/>
            <person name="Courtney L."/>
            <person name="Fronick C."/>
            <person name="Harrison M."/>
            <person name="Strong C."/>
            <person name="Farmer C."/>
            <person name="Delahaunty K."/>
            <person name="Markovic C."/>
            <person name="Hall O."/>
            <person name="Minx P."/>
            <person name="Tomlinson C."/>
            <person name="Mitreva M."/>
            <person name="Nelson J."/>
            <person name="Hou S."/>
            <person name="Wollam A."/>
            <person name="Pepin K.H."/>
            <person name="Johnson M."/>
            <person name="Bhonagiri V."/>
            <person name="Nash W.E."/>
            <person name="Warren W."/>
            <person name="Chinwalla A."/>
            <person name="Mardis E.R."/>
            <person name="Wilson R.K."/>
        </authorList>
    </citation>
    <scope>NUCLEOTIDE SEQUENCE [LARGE SCALE GENOMIC DNA]</scope>
    <source>
        <strain evidence="1">DSM 14469</strain>
    </source>
</reference>
<name>C6L9J2_9FIRM</name>
<dbReference type="AlphaFoldDB" id="C6L9J2"/>
<keyword evidence="2" id="KW-1185">Reference proteome</keyword>
<gene>
    <name evidence="1" type="ORF">BRYFOR_05282</name>
</gene>
<evidence type="ECO:0000313" key="1">
    <source>
        <dbReference type="EMBL" id="EET62931.1"/>
    </source>
</evidence>
<evidence type="ECO:0000313" key="2">
    <source>
        <dbReference type="Proteomes" id="UP000005561"/>
    </source>
</evidence>
<dbReference type="EMBL" id="ACCL02000001">
    <property type="protein sequence ID" value="EET62931.1"/>
    <property type="molecule type" value="Genomic_DNA"/>
</dbReference>
<sequence>MFTSAFQSYCSGVSHAAKDRLPEQAVPGAVNAHSEYAGYL</sequence>
<accession>C6L9J2</accession>
<dbReference type="Proteomes" id="UP000005561">
    <property type="component" value="Unassembled WGS sequence"/>
</dbReference>
<comment type="caution">
    <text evidence="1">The sequence shown here is derived from an EMBL/GenBank/DDBJ whole genome shotgun (WGS) entry which is preliminary data.</text>
</comment>
<protein>
    <submittedName>
        <fullName evidence="1">Uncharacterized protein</fullName>
    </submittedName>
</protein>
<organism evidence="1 2">
    <name type="scientific">Marvinbryantia formatexigens DSM 14469</name>
    <dbReference type="NCBI Taxonomy" id="478749"/>
    <lineage>
        <taxon>Bacteria</taxon>
        <taxon>Bacillati</taxon>
        <taxon>Bacillota</taxon>
        <taxon>Clostridia</taxon>
        <taxon>Lachnospirales</taxon>
        <taxon>Lachnospiraceae</taxon>
        <taxon>Marvinbryantia</taxon>
    </lineage>
</organism>
<proteinExistence type="predicted"/>